<evidence type="ECO:0000313" key="2">
    <source>
        <dbReference type="EMBL" id="KIJ09925.1"/>
    </source>
</evidence>
<dbReference type="HOGENOM" id="CLU_1835775_0_0_1"/>
<dbReference type="Proteomes" id="UP000053647">
    <property type="component" value="Unassembled WGS sequence"/>
</dbReference>
<reference evidence="2 3" key="1">
    <citation type="submission" date="2014-06" db="EMBL/GenBank/DDBJ databases">
        <authorList>
            <consortium name="DOE Joint Genome Institute"/>
            <person name="Kuo A."/>
            <person name="Kohler A."/>
            <person name="Nagy L.G."/>
            <person name="Floudas D."/>
            <person name="Copeland A."/>
            <person name="Barry K.W."/>
            <person name="Cichocki N."/>
            <person name="Veneault-Fourrey C."/>
            <person name="LaButti K."/>
            <person name="Lindquist E.A."/>
            <person name="Lipzen A."/>
            <person name="Lundell T."/>
            <person name="Morin E."/>
            <person name="Murat C."/>
            <person name="Sun H."/>
            <person name="Tunlid A."/>
            <person name="Henrissat B."/>
            <person name="Grigoriev I.V."/>
            <person name="Hibbett D.S."/>
            <person name="Martin F."/>
            <person name="Nordberg H.P."/>
            <person name="Cantor M.N."/>
            <person name="Hua S.X."/>
        </authorList>
    </citation>
    <scope>NUCLEOTIDE SEQUENCE [LARGE SCALE GENOMIC DNA]</scope>
    <source>
        <strain evidence="2 3">ATCC 200175</strain>
    </source>
</reference>
<dbReference type="OrthoDB" id="6365676at2759"/>
<dbReference type="AlphaFoldDB" id="A0A0C9T2L4"/>
<protein>
    <submittedName>
        <fullName evidence="2">Uncharacterized protein</fullName>
    </submittedName>
</protein>
<gene>
    <name evidence="2" type="ORF">PAXINDRAFT_16999</name>
</gene>
<name>A0A0C9T2L4_PAXIN</name>
<keyword evidence="3" id="KW-1185">Reference proteome</keyword>
<feature type="compositionally biased region" description="Low complexity" evidence="1">
    <location>
        <begin position="52"/>
        <end position="73"/>
    </location>
</feature>
<proteinExistence type="predicted"/>
<dbReference type="EMBL" id="KN819425">
    <property type="protein sequence ID" value="KIJ09925.1"/>
    <property type="molecule type" value="Genomic_DNA"/>
</dbReference>
<organism evidence="2 3">
    <name type="scientific">Paxillus involutus ATCC 200175</name>
    <dbReference type="NCBI Taxonomy" id="664439"/>
    <lineage>
        <taxon>Eukaryota</taxon>
        <taxon>Fungi</taxon>
        <taxon>Dikarya</taxon>
        <taxon>Basidiomycota</taxon>
        <taxon>Agaricomycotina</taxon>
        <taxon>Agaricomycetes</taxon>
        <taxon>Agaricomycetidae</taxon>
        <taxon>Boletales</taxon>
        <taxon>Paxilineae</taxon>
        <taxon>Paxillaceae</taxon>
        <taxon>Paxillus</taxon>
    </lineage>
</organism>
<feature type="region of interest" description="Disordered" evidence="1">
    <location>
        <begin position="52"/>
        <end position="87"/>
    </location>
</feature>
<reference evidence="3" key="2">
    <citation type="submission" date="2015-01" db="EMBL/GenBank/DDBJ databases">
        <title>Evolutionary Origins and Diversification of the Mycorrhizal Mutualists.</title>
        <authorList>
            <consortium name="DOE Joint Genome Institute"/>
            <consortium name="Mycorrhizal Genomics Consortium"/>
            <person name="Kohler A."/>
            <person name="Kuo A."/>
            <person name="Nagy L.G."/>
            <person name="Floudas D."/>
            <person name="Copeland A."/>
            <person name="Barry K.W."/>
            <person name="Cichocki N."/>
            <person name="Veneault-Fourrey C."/>
            <person name="LaButti K."/>
            <person name="Lindquist E.A."/>
            <person name="Lipzen A."/>
            <person name="Lundell T."/>
            <person name="Morin E."/>
            <person name="Murat C."/>
            <person name="Riley R."/>
            <person name="Ohm R."/>
            <person name="Sun H."/>
            <person name="Tunlid A."/>
            <person name="Henrissat B."/>
            <person name="Grigoriev I.V."/>
            <person name="Hibbett D.S."/>
            <person name="Martin F."/>
        </authorList>
    </citation>
    <scope>NUCLEOTIDE SEQUENCE [LARGE SCALE GENOMIC DNA]</scope>
    <source>
        <strain evidence="3">ATCC 200175</strain>
    </source>
</reference>
<evidence type="ECO:0000313" key="3">
    <source>
        <dbReference type="Proteomes" id="UP000053647"/>
    </source>
</evidence>
<accession>A0A0C9T2L4</accession>
<feature type="compositionally biased region" description="Polar residues" evidence="1">
    <location>
        <begin position="12"/>
        <end position="23"/>
    </location>
</feature>
<evidence type="ECO:0000256" key="1">
    <source>
        <dbReference type="SAM" id="MobiDB-lite"/>
    </source>
</evidence>
<sequence>MPLSPYTAVPQLHSNPNSGLNLNQFSSAVRPISSHSRQSPLRRASLGYSPYSSDLSAASAESPLSSSSANESPLPEPSIDNMDYDTSAQVASGNDDYYPCTLSDDIAGLYLLTLLLVQVHASRTISRRIFSIRDILCVRC</sequence>
<feature type="region of interest" description="Disordered" evidence="1">
    <location>
        <begin position="1"/>
        <end position="23"/>
    </location>
</feature>